<protein>
    <submittedName>
        <fullName evidence="4">Tetratricopeptide repeat-containing protein</fullName>
    </submittedName>
</protein>
<keyword evidence="2" id="KW-1133">Transmembrane helix</keyword>
<reference evidence="5" key="1">
    <citation type="submission" date="2016-11" db="EMBL/GenBank/DDBJ databases">
        <authorList>
            <person name="Varghese N."/>
            <person name="Submissions S."/>
        </authorList>
    </citation>
    <scope>NUCLEOTIDE SEQUENCE [LARGE SCALE GENOMIC DNA]</scope>
    <source>
        <strain evidence="5">DSM 22623</strain>
    </source>
</reference>
<feature type="domain" description="Signal transduction histidine kinase internal region" evidence="3">
    <location>
        <begin position="558"/>
        <end position="636"/>
    </location>
</feature>
<keyword evidence="2" id="KW-0472">Membrane</keyword>
<dbReference type="OrthoDB" id="6190788at2"/>
<feature type="transmembrane region" description="Helical" evidence="2">
    <location>
        <begin position="523"/>
        <end position="543"/>
    </location>
</feature>
<name>A0A1M6E7R1_9FLAO</name>
<evidence type="ECO:0000256" key="1">
    <source>
        <dbReference type="SAM" id="Coils"/>
    </source>
</evidence>
<dbReference type="InterPro" id="IPR036890">
    <property type="entry name" value="HATPase_C_sf"/>
</dbReference>
<dbReference type="Gene3D" id="1.25.40.10">
    <property type="entry name" value="Tetratricopeptide repeat domain"/>
    <property type="match status" value="2"/>
</dbReference>
<sequence length="763" mass="87952">MLLLFLQNENFIFPMKWIKFILMKQKMIKWSGVMLLLFLIVSFQGFSQEENEAPVITKPMVIKGSVKEKKTKKAIKDVEITIMGKGTVLTDVFGDFRIQARIGDEIVISHDSFETVRYVVKDGQRVDVEVKENPVTIRSQKLSKKRTESEYQENLQLARSTIRKDVSASIGYITKSLESIQEDDPKGDMKRAELYETLADIYSFSKQPDLAESNYRISLSYAYNTDVKIKLGKAQLEDKNYQGAFKTFSELQRSRLNAEQKILVLEGLGDSNKGLENSSGAIQNYNSALSLSKRKNLDDKEISLNTKLADILQEQGNTSDAAGYLDNSVQLAQQQDRKTAARQRSVAADFYNKSNSYDKEIQLRKEALADIEEIEENAEDELLEEDKAITPQVQNYKIANAFAAQEKYDEAISYFEESKKEAASKNDLIVQKDATRKLGEVYREKGELEKASEEFEEYEVIVDKLYIQKEQEISQAARFGRELALSANRIETLEKDRELNETRYQLAFASQEILDQKSLRQQVMIYFLIGLSVLLLLMAYLMFRNIKQQRYANNLLALKSLRSQMNPHFIFNALNSVNTFIATSDERTANRYLTDFSLLMRAVLENSEEDFIPLEKEIELLRLYVQLEHFRFQDKFEYQVEVDPAIDVAEYMIPPMLLQPYVENAVWHGLRYKSEKGTLSIRFDKIDEGSIKIVIEDDGIGRKQSKALKTNNQKLQKSRGMGNIKKRIEILNEMYKDKVDVFISDLNGNEEGTRVQLILKKDR</sequence>
<dbReference type="STRING" id="570521.SAMN04488508_103258"/>
<dbReference type="EMBL" id="FQYP01000003">
    <property type="protein sequence ID" value="SHI81318.1"/>
    <property type="molecule type" value="Genomic_DNA"/>
</dbReference>
<evidence type="ECO:0000313" key="4">
    <source>
        <dbReference type="EMBL" id="SHI81318.1"/>
    </source>
</evidence>
<keyword evidence="1" id="KW-0175">Coiled coil</keyword>
<gene>
    <name evidence="4" type="ORF">SAMN04488508_103258</name>
</gene>
<evidence type="ECO:0000256" key="2">
    <source>
        <dbReference type="SAM" id="Phobius"/>
    </source>
</evidence>
<dbReference type="InterPro" id="IPR011990">
    <property type="entry name" value="TPR-like_helical_dom_sf"/>
</dbReference>
<evidence type="ECO:0000259" key="3">
    <source>
        <dbReference type="Pfam" id="PF06580"/>
    </source>
</evidence>
<dbReference type="Gene3D" id="3.30.565.10">
    <property type="entry name" value="Histidine kinase-like ATPase, C-terminal domain"/>
    <property type="match status" value="1"/>
</dbReference>
<dbReference type="InterPro" id="IPR050640">
    <property type="entry name" value="Bact_2-comp_sensor_kinase"/>
</dbReference>
<proteinExistence type="predicted"/>
<dbReference type="InterPro" id="IPR010559">
    <property type="entry name" value="Sig_transdc_His_kin_internal"/>
</dbReference>
<keyword evidence="2" id="KW-0812">Transmembrane</keyword>
<dbReference type="Pfam" id="PF06580">
    <property type="entry name" value="His_kinase"/>
    <property type="match status" value="1"/>
</dbReference>
<organism evidence="4 5">
    <name type="scientific">Aquimarina spongiae</name>
    <dbReference type="NCBI Taxonomy" id="570521"/>
    <lineage>
        <taxon>Bacteria</taxon>
        <taxon>Pseudomonadati</taxon>
        <taxon>Bacteroidota</taxon>
        <taxon>Flavobacteriia</taxon>
        <taxon>Flavobacteriales</taxon>
        <taxon>Flavobacteriaceae</taxon>
        <taxon>Aquimarina</taxon>
    </lineage>
</organism>
<dbReference type="PANTHER" id="PTHR34220">
    <property type="entry name" value="SENSOR HISTIDINE KINASE YPDA"/>
    <property type="match status" value="1"/>
</dbReference>
<dbReference type="Proteomes" id="UP000184432">
    <property type="component" value="Unassembled WGS sequence"/>
</dbReference>
<dbReference type="GO" id="GO:0000155">
    <property type="term" value="F:phosphorelay sensor kinase activity"/>
    <property type="evidence" value="ECO:0007669"/>
    <property type="project" value="InterPro"/>
</dbReference>
<dbReference type="PANTHER" id="PTHR34220:SF7">
    <property type="entry name" value="SENSOR HISTIDINE KINASE YPDA"/>
    <property type="match status" value="1"/>
</dbReference>
<feature type="coiled-coil region" evidence="1">
    <location>
        <begin position="357"/>
        <end position="388"/>
    </location>
</feature>
<dbReference type="SUPFAM" id="SSF48452">
    <property type="entry name" value="TPR-like"/>
    <property type="match status" value="1"/>
</dbReference>
<evidence type="ECO:0000313" key="5">
    <source>
        <dbReference type="Proteomes" id="UP000184432"/>
    </source>
</evidence>
<dbReference type="SUPFAM" id="SSF55874">
    <property type="entry name" value="ATPase domain of HSP90 chaperone/DNA topoisomerase II/histidine kinase"/>
    <property type="match status" value="1"/>
</dbReference>
<dbReference type="AlphaFoldDB" id="A0A1M6E7R1"/>
<dbReference type="GO" id="GO:0016020">
    <property type="term" value="C:membrane"/>
    <property type="evidence" value="ECO:0007669"/>
    <property type="project" value="InterPro"/>
</dbReference>
<accession>A0A1M6E7R1</accession>
<keyword evidence="5" id="KW-1185">Reference proteome</keyword>